<feature type="compositionally biased region" description="Polar residues" evidence="1">
    <location>
        <begin position="72"/>
        <end position="83"/>
    </location>
</feature>
<evidence type="ECO:0000256" key="1">
    <source>
        <dbReference type="SAM" id="MobiDB-lite"/>
    </source>
</evidence>
<feature type="compositionally biased region" description="Basic and acidic residues" evidence="1">
    <location>
        <begin position="49"/>
        <end position="71"/>
    </location>
</feature>
<keyword evidence="3" id="KW-1185">Reference proteome</keyword>
<dbReference type="EMBL" id="JAIWYP010000010">
    <property type="protein sequence ID" value="KAH3752484.1"/>
    <property type="molecule type" value="Genomic_DNA"/>
</dbReference>
<dbReference type="Proteomes" id="UP000828390">
    <property type="component" value="Unassembled WGS sequence"/>
</dbReference>
<evidence type="ECO:0000313" key="3">
    <source>
        <dbReference type="Proteomes" id="UP000828390"/>
    </source>
</evidence>
<sequence length="127" mass="14400">MPDKEEMTMSDKEEVNGAYSAEVVNRADNARQGRNLQRPTRKTLIELSIPDKGDFSEIKKPDKEEVNRSDNARQGSNKEVLTTSDKEVVNRAYNARHEIELTMPAKELTIFDKEDGNRAEKDSTVTS</sequence>
<feature type="compositionally biased region" description="Basic and acidic residues" evidence="1">
    <location>
        <begin position="1"/>
        <end position="15"/>
    </location>
</feature>
<reference evidence="2" key="2">
    <citation type="submission" date="2020-11" db="EMBL/GenBank/DDBJ databases">
        <authorList>
            <person name="McCartney M.A."/>
            <person name="Auch B."/>
            <person name="Kono T."/>
            <person name="Mallez S."/>
            <person name="Becker A."/>
            <person name="Gohl D.M."/>
            <person name="Silverstein K.A.T."/>
            <person name="Koren S."/>
            <person name="Bechman K.B."/>
            <person name="Herman A."/>
            <person name="Abrahante J.E."/>
            <person name="Garbe J."/>
        </authorList>
    </citation>
    <scope>NUCLEOTIDE SEQUENCE</scope>
    <source>
        <strain evidence="2">Duluth1</strain>
        <tissue evidence="2">Whole animal</tissue>
    </source>
</reference>
<evidence type="ECO:0000313" key="2">
    <source>
        <dbReference type="EMBL" id="KAH3752484.1"/>
    </source>
</evidence>
<proteinExistence type="predicted"/>
<reference evidence="2" key="1">
    <citation type="journal article" date="2019" name="bioRxiv">
        <title>The Genome of the Zebra Mussel, Dreissena polymorpha: A Resource for Invasive Species Research.</title>
        <authorList>
            <person name="McCartney M.A."/>
            <person name="Auch B."/>
            <person name="Kono T."/>
            <person name="Mallez S."/>
            <person name="Zhang Y."/>
            <person name="Obille A."/>
            <person name="Becker A."/>
            <person name="Abrahante J.E."/>
            <person name="Garbe J."/>
            <person name="Badalamenti J.P."/>
            <person name="Herman A."/>
            <person name="Mangelson H."/>
            <person name="Liachko I."/>
            <person name="Sullivan S."/>
            <person name="Sone E.D."/>
            <person name="Koren S."/>
            <person name="Silverstein K.A.T."/>
            <person name="Beckman K.B."/>
            <person name="Gohl D.M."/>
        </authorList>
    </citation>
    <scope>NUCLEOTIDE SEQUENCE</scope>
    <source>
        <strain evidence="2">Duluth1</strain>
        <tissue evidence="2">Whole animal</tissue>
    </source>
</reference>
<protein>
    <submittedName>
        <fullName evidence="2">Uncharacterized protein</fullName>
    </submittedName>
</protein>
<dbReference type="AlphaFoldDB" id="A0A9D4I8R8"/>
<accession>A0A9D4I8R8</accession>
<comment type="caution">
    <text evidence="2">The sequence shown here is derived from an EMBL/GenBank/DDBJ whole genome shotgun (WGS) entry which is preliminary data.</text>
</comment>
<gene>
    <name evidence="2" type="ORF">DPMN_187102</name>
</gene>
<name>A0A9D4I8R8_DREPO</name>
<organism evidence="2 3">
    <name type="scientific">Dreissena polymorpha</name>
    <name type="common">Zebra mussel</name>
    <name type="synonym">Mytilus polymorpha</name>
    <dbReference type="NCBI Taxonomy" id="45954"/>
    <lineage>
        <taxon>Eukaryota</taxon>
        <taxon>Metazoa</taxon>
        <taxon>Spiralia</taxon>
        <taxon>Lophotrochozoa</taxon>
        <taxon>Mollusca</taxon>
        <taxon>Bivalvia</taxon>
        <taxon>Autobranchia</taxon>
        <taxon>Heteroconchia</taxon>
        <taxon>Euheterodonta</taxon>
        <taxon>Imparidentia</taxon>
        <taxon>Neoheterodontei</taxon>
        <taxon>Myida</taxon>
        <taxon>Dreissenoidea</taxon>
        <taxon>Dreissenidae</taxon>
        <taxon>Dreissena</taxon>
    </lineage>
</organism>
<feature type="region of interest" description="Disordered" evidence="1">
    <location>
        <begin position="1"/>
        <end position="84"/>
    </location>
</feature>